<feature type="domain" description="HTH luxR-type" evidence="6">
    <location>
        <begin position="152"/>
        <end position="217"/>
    </location>
</feature>
<dbReference type="PRINTS" id="PR00038">
    <property type="entry name" value="HTHLUXR"/>
</dbReference>
<dbReference type="InterPro" id="IPR016032">
    <property type="entry name" value="Sig_transdc_resp-reg_C-effctor"/>
</dbReference>
<evidence type="ECO:0000313" key="9">
    <source>
        <dbReference type="Proteomes" id="UP000032066"/>
    </source>
</evidence>
<dbReference type="Pfam" id="PF00196">
    <property type="entry name" value="GerE"/>
    <property type="match status" value="1"/>
</dbReference>
<dbReference type="Gene3D" id="3.40.50.2300">
    <property type="match status" value="1"/>
</dbReference>
<dbReference type="SMART" id="SM00421">
    <property type="entry name" value="HTH_LUXR"/>
    <property type="match status" value="1"/>
</dbReference>
<proteinExistence type="predicted"/>
<dbReference type="Proteomes" id="UP000032066">
    <property type="component" value="Unassembled WGS sequence"/>
</dbReference>
<dbReference type="PROSITE" id="PS50110">
    <property type="entry name" value="RESPONSE_REGULATORY"/>
    <property type="match status" value="1"/>
</dbReference>
<gene>
    <name evidence="8" type="ORF">TR51_05100</name>
</gene>
<dbReference type="SMART" id="SM00448">
    <property type="entry name" value="REC"/>
    <property type="match status" value="1"/>
</dbReference>
<evidence type="ECO:0000259" key="6">
    <source>
        <dbReference type="PROSITE" id="PS50043"/>
    </source>
</evidence>
<evidence type="ECO:0000256" key="1">
    <source>
        <dbReference type="ARBA" id="ARBA00022553"/>
    </source>
</evidence>
<dbReference type="STRING" id="2064.TR51_05100"/>
<reference evidence="8 9" key="1">
    <citation type="submission" date="2015-02" db="EMBL/GenBank/DDBJ databases">
        <title>Draft genome sequence of Kitasatospora griseola MF730-N6, a bafilomycin, terpentecin and satosporin producer.</title>
        <authorList>
            <person name="Arens J.C."/>
            <person name="Haltli B."/>
            <person name="Kerr R.G."/>
        </authorList>
    </citation>
    <scope>NUCLEOTIDE SEQUENCE [LARGE SCALE GENOMIC DNA]</scope>
    <source>
        <strain evidence="8 9">MF730-N6</strain>
    </source>
</reference>
<evidence type="ECO:0000256" key="3">
    <source>
        <dbReference type="ARBA" id="ARBA00023125"/>
    </source>
</evidence>
<accession>A0A0D0Q6T2</accession>
<sequence length="229" mass="24523">MNRPVRILVADDQALLRAGFRLLIDSVPDLTVVGEAVSGEQAVELALRLRPDIVLMDIRMPGTDGLEATRRICAAPDAVGTRVLVLTTFDLDEYVYAALRGGASGFLLKDILPADLLTALRVVAAGDALLAPAVTRRLIGEFAGRHEPRPRLARELAGVTPREREVLRLVARGLPNPAIAEHLGLGVATVKTHVRRLLAKLHAHDRAQMVVIAYETGLVTAGGNRPPAG</sequence>
<dbReference type="PROSITE" id="PS50043">
    <property type="entry name" value="HTH_LUXR_2"/>
    <property type="match status" value="1"/>
</dbReference>
<dbReference type="AlphaFoldDB" id="A0A0D0Q6T2"/>
<evidence type="ECO:0000259" key="7">
    <source>
        <dbReference type="PROSITE" id="PS50110"/>
    </source>
</evidence>
<dbReference type="SUPFAM" id="SSF52172">
    <property type="entry name" value="CheY-like"/>
    <property type="match status" value="1"/>
</dbReference>
<dbReference type="PANTHER" id="PTHR43214:SF24">
    <property type="entry name" value="TRANSCRIPTIONAL REGULATORY PROTEIN NARL-RELATED"/>
    <property type="match status" value="1"/>
</dbReference>
<name>A0A0D0Q6T2_KITGR</name>
<keyword evidence="4" id="KW-0804">Transcription</keyword>
<dbReference type="Pfam" id="PF00072">
    <property type="entry name" value="Response_reg"/>
    <property type="match status" value="1"/>
</dbReference>
<dbReference type="GO" id="GO:0000160">
    <property type="term" value="P:phosphorelay signal transduction system"/>
    <property type="evidence" value="ECO:0007669"/>
    <property type="project" value="InterPro"/>
</dbReference>
<comment type="caution">
    <text evidence="8">The sequence shown here is derived from an EMBL/GenBank/DDBJ whole genome shotgun (WGS) entry which is preliminary data.</text>
</comment>
<dbReference type="InterPro" id="IPR000792">
    <property type="entry name" value="Tscrpt_reg_LuxR_C"/>
</dbReference>
<keyword evidence="2" id="KW-0805">Transcription regulation</keyword>
<dbReference type="PANTHER" id="PTHR43214">
    <property type="entry name" value="TWO-COMPONENT RESPONSE REGULATOR"/>
    <property type="match status" value="1"/>
</dbReference>
<dbReference type="CDD" id="cd17535">
    <property type="entry name" value="REC_NarL-like"/>
    <property type="match status" value="1"/>
</dbReference>
<dbReference type="RefSeq" id="WP_043908322.1">
    <property type="nucleotide sequence ID" value="NZ_JXZB01000001.1"/>
</dbReference>
<dbReference type="PROSITE" id="PS00622">
    <property type="entry name" value="HTH_LUXR_1"/>
    <property type="match status" value="1"/>
</dbReference>
<dbReference type="SUPFAM" id="SSF46894">
    <property type="entry name" value="C-terminal effector domain of the bipartite response regulators"/>
    <property type="match status" value="1"/>
</dbReference>
<evidence type="ECO:0000256" key="2">
    <source>
        <dbReference type="ARBA" id="ARBA00023015"/>
    </source>
</evidence>
<dbReference type="EMBL" id="JXZB01000001">
    <property type="protein sequence ID" value="KIQ66828.1"/>
    <property type="molecule type" value="Genomic_DNA"/>
</dbReference>
<feature type="domain" description="Response regulatory" evidence="7">
    <location>
        <begin position="6"/>
        <end position="124"/>
    </location>
</feature>
<keyword evidence="3" id="KW-0238">DNA-binding</keyword>
<dbReference type="GO" id="GO:0003677">
    <property type="term" value="F:DNA binding"/>
    <property type="evidence" value="ECO:0007669"/>
    <property type="project" value="UniProtKB-KW"/>
</dbReference>
<dbReference type="PATRIC" id="fig|2064.6.peg.1126"/>
<evidence type="ECO:0000313" key="8">
    <source>
        <dbReference type="EMBL" id="KIQ66828.1"/>
    </source>
</evidence>
<dbReference type="OrthoDB" id="9808843at2"/>
<dbReference type="InterPro" id="IPR058245">
    <property type="entry name" value="NreC/VraR/RcsB-like_REC"/>
</dbReference>
<dbReference type="InterPro" id="IPR001789">
    <property type="entry name" value="Sig_transdc_resp-reg_receiver"/>
</dbReference>
<dbReference type="InterPro" id="IPR011006">
    <property type="entry name" value="CheY-like_superfamily"/>
</dbReference>
<evidence type="ECO:0000256" key="4">
    <source>
        <dbReference type="ARBA" id="ARBA00023163"/>
    </source>
</evidence>
<keyword evidence="9" id="KW-1185">Reference proteome</keyword>
<protein>
    <submittedName>
        <fullName evidence="8">LuxR family transcriptional regulator</fullName>
    </submittedName>
</protein>
<dbReference type="GO" id="GO:0006355">
    <property type="term" value="P:regulation of DNA-templated transcription"/>
    <property type="evidence" value="ECO:0007669"/>
    <property type="project" value="InterPro"/>
</dbReference>
<organism evidence="8 9">
    <name type="scientific">Kitasatospora griseola</name>
    <name type="common">Streptomyces griseolosporeus</name>
    <dbReference type="NCBI Taxonomy" id="2064"/>
    <lineage>
        <taxon>Bacteria</taxon>
        <taxon>Bacillati</taxon>
        <taxon>Actinomycetota</taxon>
        <taxon>Actinomycetes</taxon>
        <taxon>Kitasatosporales</taxon>
        <taxon>Streptomycetaceae</taxon>
        <taxon>Kitasatospora</taxon>
    </lineage>
</organism>
<feature type="modified residue" description="4-aspartylphosphate" evidence="5">
    <location>
        <position position="57"/>
    </location>
</feature>
<dbReference type="CDD" id="cd06170">
    <property type="entry name" value="LuxR_C_like"/>
    <property type="match status" value="1"/>
</dbReference>
<dbReference type="InterPro" id="IPR039420">
    <property type="entry name" value="WalR-like"/>
</dbReference>
<keyword evidence="1 5" id="KW-0597">Phosphoprotein</keyword>
<evidence type="ECO:0000256" key="5">
    <source>
        <dbReference type="PROSITE-ProRule" id="PRU00169"/>
    </source>
</evidence>